<dbReference type="GO" id="GO:0008146">
    <property type="term" value="F:sulfotransferase activity"/>
    <property type="evidence" value="ECO:0007669"/>
    <property type="project" value="InterPro"/>
</dbReference>
<comment type="caution">
    <text evidence="6">The sequence shown here is derived from an EMBL/GenBank/DDBJ whole genome shotgun (WGS) entry which is preliminary data.</text>
</comment>
<dbReference type="InterPro" id="IPR027417">
    <property type="entry name" value="P-loop_NTPase"/>
</dbReference>
<gene>
    <name evidence="6" type="ORF">F3Y22_tig00111073pilonHSYRG00025</name>
</gene>
<dbReference type="EMBL" id="VEPZ02001222">
    <property type="protein sequence ID" value="KAE8686200.1"/>
    <property type="molecule type" value="Genomic_DNA"/>
</dbReference>
<keyword evidence="7" id="KW-1185">Reference proteome</keyword>
<dbReference type="OrthoDB" id="205623at2759"/>
<protein>
    <recommendedName>
        <fullName evidence="3">Sulfotransferase</fullName>
        <ecNumber evidence="3">2.8.2.-</ecNumber>
    </recommendedName>
</protein>
<feature type="compositionally biased region" description="Polar residues" evidence="4">
    <location>
        <begin position="29"/>
        <end position="43"/>
    </location>
</feature>
<comment type="similarity">
    <text evidence="1 3">Belongs to the sulfotransferase 1 family.</text>
</comment>
<dbReference type="Pfam" id="PF00685">
    <property type="entry name" value="Sulfotransfer_1"/>
    <property type="match status" value="2"/>
</dbReference>
<dbReference type="PANTHER" id="PTHR11783">
    <property type="entry name" value="SULFOTRANSFERASE SULT"/>
    <property type="match status" value="1"/>
</dbReference>
<dbReference type="Gene3D" id="3.40.50.300">
    <property type="entry name" value="P-loop containing nucleotide triphosphate hydrolases"/>
    <property type="match status" value="2"/>
</dbReference>
<accession>A0A6A2Z4A6</accession>
<evidence type="ECO:0000313" key="7">
    <source>
        <dbReference type="Proteomes" id="UP000436088"/>
    </source>
</evidence>
<dbReference type="InterPro" id="IPR000863">
    <property type="entry name" value="Sulfotransferase_dom"/>
</dbReference>
<proteinExistence type="inferred from homology"/>
<feature type="domain" description="Sulfotransferase" evidence="5">
    <location>
        <begin position="200"/>
        <end position="310"/>
    </location>
</feature>
<dbReference type="AlphaFoldDB" id="A0A6A2Z4A6"/>
<evidence type="ECO:0000256" key="4">
    <source>
        <dbReference type="SAM" id="MobiDB-lite"/>
    </source>
</evidence>
<keyword evidence="2 3" id="KW-0808">Transferase</keyword>
<evidence type="ECO:0000256" key="3">
    <source>
        <dbReference type="RuleBase" id="RU361155"/>
    </source>
</evidence>
<evidence type="ECO:0000256" key="2">
    <source>
        <dbReference type="ARBA" id="ARBA00022679"/>
    </source>
</evidence>
<feature type="region of interest" description="Disordered" evidence="4">
    <location>
        <begin position="29"/>
        <end position="50"/>
    </location>
</feature>
<dbReference type="SUPFAM" id="SSF52540">
    <property type="entry name" value="P-loop containing nucleoside triphosphate hydrolases"/>
    <property type="match status" value="1"/>
</dbReference>
<organism evidence="6 7">
    <name type="scientific">Hibiscus syriacus</name>
    <name type="common">Rose of Sharon</name>
    <dbReference type="NCBI Taxonomy" id="106335"/>
    <lineage>
        <taxon>Eukaryota</taxon>
        <taxon>Viridiplantae</taxon>
        <taxon>Streptophyta</taxon>
        <taxon>Embryophyta</taxon>
        <taxon>Tracheophyta</taxon>
        <taxon>Spermatophyta</taxon>
        <taxon>Magnoliopsida</taxon>
        <taxon>eudicotyledons</taxon>
        <taxon>Gunneridae</taxon>
        <taxon>Pentapetalae</taxon>
        <taxon>rosids</taxon>
        <taxon>malvids</taxon>
        <taxon>Malvales</taxon>
        <taxon>Malvaceae</taxon>
        <taxon>Malvoideae</taxon>
        <taxon>Hibiscus</taxon>
    </lineage>
</organism>
<dbReference type="Proteomes" id="UP000436088">
    <property type="component" value="Unassembled WGS sequence"/>
</dbReference>
<evidence type="ECO:0000313" key="6">
    <source>
        <dbReference type="EMBL" id="KAE8686200.1"/>
    </source>
</evidence>
<feature type="domain" description="Sulfotransferase" evidence="5">
    <location>
        <begin position="131"/>
        <end position="195"/>
    </location>
</feature>
<name>A0A6A2Z4A6_HIBSY</name>
<reference evidence="6" key="1">
    <citation type="submission" date="2019-09" db="EMBL/GenBank/DDBJ databases">
        <title>Draft genome information of white flower Hibiscus syriacus.</title>
        <authorList>
            <person name="Kim Y.-M."/>
        </authorList>
    </citation>
    <scope>NUCLEOTIDE SEQUENCE [LARGE SCALE GENOMIC DNA]</scope>
    <source>
        <strain evidence="6">YM2019G1</strain>
    </source>
</reference>
<evidence type="ECO:0000259" key="5">
    <source>
        <dbReference type="Pfam" id="PF00685"/>
    </source>
</evidence>
<evidence type="ECO:0000256" key="1">
    <source>
        <dbReference type="ARBA" id="ARBA00005771"/>
    </source>
</evidence>
<dbReference type="EC" id="2.8.2.-" evidence="3"/>
<sequence>MKREEELKKSQKGALDKFVFKKADSQETLNQSTGNLHIGNSENVNDEVNDPIDFNDVTGLVCDHISTTHNDQKHSNSIENSDERYEETLLKLPKAKGWMTEHLVHYQGVWLAPKPTLKGLMWIQDQFTPRPTDIFLATSPKTGTTWLKLQIFATVNRTHYCFSDHPLHTTSPHDCVPFLDTFIDGNHRSLQDLERLPSHDSSQPMSLSYEDLKNESFAVIKRLGEVIGYPFSLEEESEGVVEEILKLCSFENLSNLEVNKTSVLKFNRYIRFDNRHLIRKGEVGDGKNYLTEEMIQRLNAIIADKLHGSGLVLGN</sequence>